<dbReference type="InterPro" id="IPR001128">
    <property type="entry name" value="Cyt_P450"/>
</dbReference>
<dbReference type="PANTHER" id="PTHR46696:SF6">
    <property type="entry name" value="P450, PUTATIVE (EUROFUNG)-RELATED"/>
    <property type="match status" value="1"/>
</dbReference>
<evidence type="ECO:0000313" key="3">
    <source>
        <dbReference type="EMBL" id="SDL35792.1"/>
    </source>
</evidence>
<accession>A0A1G9JES1</accession>
<dbReference type="InterPro" id="IPR002397">
    <property type="entry name" value="Cyt_P450_B"/>
</dbReference>
<dbReference type="GO" id="GO:0005506">
    <property type="term" value="F:iron ion binding"/>
    <property type="evidence" value="ECO:0007669"/>
    <property type="project" value="InterPro"/>
</dbReference>
<dbReference type="PROSITE" id="PS00086">
    <property type="entry name" value="CYTOCHROME_P450"/>
    <property type="match status" value="1"/>
</dbReference>
<keyword evidence="2" id="KW-0349">Heme</keyword>
<dbReference type="Gene3D" id="1.10.630.10">
    <property type="entry name" value="Cytochrome P450"/>
    <property type="match status" value="1"/>
</dbReference>
<comment type="similarity">
    <text evidence="1 2">Belongs to the cytochrome P450 family.</text>
</comment>
<dbReference type="GO" id="GO:0004497">
    <property type="term" value="F:monooxygenase activity"/>
    <property type="evidence" value="ECO:0007669"/>
    <property type="project" value="UniProtKB-KW"/>
</dbReference>
<dbReference type="PANTHER" id="PTHR46696">
    <property type="entry name" value="P450, PUTATIVE (EUROFUNG)-RELATED"/>
    <property type="match status" value="1"/>
</dbReference>
<dbReference type="RefSeq" id="WP_093249919.1">
    <property type="nucleotide sequence ID" value="NZ_FNGP01000002.1"/>
</dbReference>
<dbReference type="InterPro" id="IPR017972">
    <property type="entry name" value="Cyt_P450_CS"/>
</dbReference>
<dbReference type="EMBL" id="FNGP01000002">
    <property type="protein sequence ID" value="SDL35792.1"/>
    <property type="molecule type" value="Genomic_DNA"/>
</dbReference>
<dbReference type="SUPFAM" id="SSF48264">
    <property type="entry name" value="Cytochrome P450"/>
    <property type="match status" value="1"/>
</dbReference>
<dbReference type="InterPro" id="IPR036396">
    <property type="entry name" value="Cyt_P450_sf"/>
</dbReference>
<keyword evidence="2" id="KW-0479">Metal-binding</keyword>
<evidence type="ECO:0000256" key="2">
    <source>
        <dbReference type="RuleBase" id="RU000461"/>
    </source>
</evidence>
<dbReference type="Proteomes" id="UP000199475">
    <property type="component" value="Unassembled WGS sequence"/>
</dbReference>
<keyword evidence="2" id="KW-0503">Monooxygenase</keyword>
<organism evidence="3 4">
    <name type="scientific">Tessaracoccus oleiagri</name>
    <dbReference type="NCBI Taxonomy" id="686624"/>
    <lineage>
        <taxon>Bacteria</taxon>
        <taxon>Bacillati</taxon>
        <taxon>Actinomycetota</taxon>
        <taxon>Actinomycetes</taxon>
        <taxon>Propionibacteriales</taxon>
        <taxon>Propionibacteriaceae</taxon>
        <taxon>Tessaracoccus</taxon>
    </lineage>
</organism>
<keyword evidence="2" id="KW-0408">Iron</keyword>
<dbReference type="GO" id="GO:0016705">
    <property type="term" value="F:oxidoreductase activity, acting on paired donors, with incorporation or reduction of molecular oxygen"/>
    <property type="evidence" value="ECO:0007669"/>
    <property type="project" value="InterPro"/>
</dbReference>
<reference evidence="3 4" key="1">
    <citation type="submission" date="2016-10" db="EMBL/GenBank/DDBJ databases">
        <authorList>
            <person name="de Groot N.N."/>
        </authorList>
    </citation>
    <scope>NUCLEOTIDE SEQUENCE [LARGE SCALE GENOMIC DNA]</scope>
    <source>
        <strain evidence="3 4">CGMCC 1.9159</strain>
    </source>
</reference>
<dbReference type="PRINTS" id="PR00359">
    <property type="entry name" value="BP450"/>
</dbReference>
<name>A0A1G9JES1_9ACTN</name>
<dbReference type="OrthoDB" id="502624at2"/>
<dbReference type="Pfam" id="PF00067">
    <property type="entry name" value="p450"/>
    <property type="match status" value="1"/>
</dbReference>
<keyword evidence="2" id="KW-0560">Oxidoreductase</keyword>
<dbReference type="STRING" id="686624.SAMN04488242_1198"/>
<keyword evidence="4" id="KW-1185">Reference proteome</keyword>
<gene>
    <name evidence="3" type="ORF">SAMN04488242_1198</name>
</gene>
<proteinExistence type="inferred from homology"/>
<sequence>MTETRYDAHNQDIREFTDAIRPTARVVRNVKDEWILLGHEEVVAAATDPETFSSRVSAHLQLPNGLDGDEHRRFRALIDRYLSHDRMVELEPLVAEVAEQTVAELPADETVDAVRGLGATFAVRAMTRWLGWPEDLHPTLVQWVIDNQHASASGDREQTAKVAADFDGIIASVIAPRRADPSIDDVTAELVRDDFLGRPLEDAELVSILRNWTGGDLGSMALCIGVVLEGLVRMPRLAERIRSGSDAEVEAIIAELLRIDNPFVSNRRVTTCPVTVAGVDIPEGARVRLNWTSANRDEATFGQEFDEVAHAEDNLVFGVGPHYCPGEELSLLELRVLFRALLRRFETIELAGAPKRAVTPVGGYDTLPVIFR</sequence>
<dbReference type="AlphaFoldDB" id="A0A1G9JES1"/>
<evidence type="ECO:0000256" key="1">
    <source>
        <dbReference type="ARBA" id="ARBA00010617"/>
    </source>
</evidence>
<dbReference type="GO" id="GO:0020037">
    <property type="term" value="F:heme binding"/>
    <property type="evidence" value="ECO:0007669"/>
    <property type="project" value="InterPro"/>
</dbReference>
<protein>
    <submittedName>
        <fullName evidence="3">Cytochrome P450</fullName>
    </submittedName>
</protein>
<evidence type="ECO:0000313" key="4">
    <source>
        <dbReference type="Proteomes" id="UP000199475"/>
    </source>
</evidence>